<protein>
    <submittedName>
        <fullName evidence="3">Glycosyltransferase family 2 protein</fullName>
    </submittedName>
</protein>
<feature type="transmembrane region" description="Helical" evidence="1">
    <location>
        <begin position="287"/>
        <end position="305"/>
    </location>
</feature>
<feature type="domain" description="Glycosyltransferase 2-like" evidence="2">
    <location>
        <begin position="22"/>
        <end position="175"/>
    </location>
</feature>
<dbReference type="InterPro" id="IPR050256">
    <property type="entry name" value="Glycosyltransferase_2"/>
</dbReference>
<comment type="caution">
    <text evidence="3">The sequence shown here is derived from an EMBL/GenBank/DDBJ whole genome shotgun (WGS) entry which is preliminary data.</text>
</comment>
<dbReference type="Proteomes" id="UP001301728">
    <property type="component" value="Unassembled WGS sequence"/>
</dbReference>
<feature type="transmembrane region" description="Helical" evidence="1">
    <location>
        <begin position="595"/>
        <end position="616"/>
    </location>
</feature>
<feature type="transmembrane region" description="Helical" evidence="1">
    <location>
        <begin position="467"/>
        <end position="488"/>
    </location>
</feature>
<dbReference type="PANTHER" id="PTHR48090:SF7">
    <property type="entry name" value="RFBJ PROTEIN"/>
    <property type="match status" value="1"/>
</dbReference>
<keyword evidence="1" id="KW-1133">Transmembrane helix</keyword>
<dbReference type="CDD" id="cd04179">
    <property type="entry name" value="DPM_DPG-synthase_like"/>
    <property type="match status" value="1"/>
</dbReference>
<keyword evidence="1" id="KW-0812">Transmembrane</keyword>
<proteinExistence type="predicted"/>
<feature type="transmembrane region" description="Helical" evidence="1">
    <location>
        <begin position="558"/>
        <end position="575"/>
    </location>
</feature>
<gene>
    <name evidence="3" type="ORF">VB854_14820</name>
</gene>
<feature type="transmembrane region" description="Helical" evidence="1">
    <location>
        <begin position="252"/>
        <end position="275"/>
    </location>
</feature>
<feature type="transmembrane region" description="Helical" evidence="1">
    <location>
        <begin position="428"/>
        <end position="461"/>
    </location>
</feature>
<dbReference type="InterPro" id="IPR001173">
    <property type="entry name" value="Glyco_trans_2-like"/>
</dbReference>
<evidence type="ECO:0000313" key="4">
    <source>
        <dbReference type="Proteomes" id="UP001301728"/>
    </source>
</evidence>
<accession>A0ABU5U0M5</accession>
<dbReference type="InterPro" id="IPR029044">
    <property type="entry name" value="Nucleotide-diphossugar_trans"/>
</dbReference>
<keyword evidence="4" id="KW-1185">Reference proteome</keyword>
<name>A0ABU5U0M5_9CYAN</name>
<organism evidence="3 4">
    <name type="scientific">Limnoraphis robusta CCNP1315</name>
    <dbReference type="NCBI Taxonomy" id="3110306"/>
    <lineage>
        <taxon>Bacteria</taxon>
        <taxon>Bacillati</taxon>
        <taxon>Cyanobacteriota</taxon>
        <taxon>Cyanophyceae</taxon>
        <taxon>Oscillatoriophycideae</taxon>
        <taxon>Oscillatoriales</taxon>
        <taxon>Sirenicapillariaceae</taxon>
        <taxon>Limnoraphis</taxon>
    </lineage>
</organism>
<evidence type="ECO:0000259" key="2">
    <source>
        <dbReference type="Pfam" id="PF00535"/>
    </source>
</evidence>
<feature type="transmembrane region" description="Helical" evidence="1">
    <location>
        <begin position="390"/>
        <end position="416"/>
    </location>
</feature>
<dbReference type="RefSeq" id="WP_323274397.1">
    <property type="nucleotide sequence ID" value="NZ_JAYGHT010000076.1"/>
</dbReference>
<reference evidence="3 4" key="1">
    <citation type="submission" date="2023-12" db="EMBL/GenBank/DDBJ databases">
        <title>Baltic Sea Cyanobacteria.</title>
        <authorList>
            <person name="Delbaje E."/>
            <person name="Fewer D.P."/>
            <person name="Shishido T.K."/>
        </authorList>
    </citation>
    <scope>NUCLEOTIDE SEQUENCE [LARGE SCALE GENOMIC DNA]</scope>
    <source>
        <strain evidence="3 4">CCNP 1315</strain>
    </source>
</reference>
<feature type="transmembrane region" description="Helical" evidence="1">
    <location>
        <begin position="664"/>
        <end position="683"/>
    </location>
</feature>
<dbReference type="Gene3D" id="3.90.550.10">
    <property type="entry name" value="Spore Coat Polysaccharide Biosynthesis Protein SpsA, Chain A"/>
    <property type="match status" value="1"/>
</dbReference>
<dbReference type="Pfam" id="PF26314">
    <property type="entry name" value="MptA_B_family"/>
    <property type="match status" value="1"/>
</dbReference>
<evidence type="ECO:0000313" key="3">
    <source>
        <dbReference type="EMBL" id="MEA5520218.1"/>
    </source>
</evidence>
<dbReference type="SUPFAM" id="SSF53448">
    <property type="entry name" value="Nucleotide-diphospho-sugar transferases"/>
    <property type="match status" value="1"/>
</dbReference>
<feature type="transmembrane region" description="Helical" evidence="1">
    <location>
        <begin position="312"/>
        <end position="329"/>
    </location>
</feature>
<dbReference type="EMBL" id="JAYGHT010000076">
    <property type="protein sequence ID" value="MEA5520218.1"/>
    <property type="molecule type" value="Genomic_DNA"/>
</dbReference>
<keyword evidence="1" id="KW-0472">Membrane</keyword>
<feature type="transmembrane region" description="Helical" evidence="1">
    <location>
        <begin position="500"/>
        <end position="528"/>
    </location>
</feature>
<evidence type="ECO:0000256" key="1">
    <source>
        <dbReference type="SAM" id="Phobius"/>
    </source>
</evidence>
<dbReference type="PANTHER" id="PTHR48090">
    <property type="entry name" value="UNDECAPRENYL-PHOSPHATE 4-DEOXY-4-FORMAMIDO-L-ARABINOSE TRANSFERASE-RELATED"/>
    <property type="match status" value="1"/>
</dbReference>
<sequence length="705" mass="79882">MNQPLNLPEDHHNSLDLYQVLVIIPVLNEEATIAMVIKSLKQLNLTQIRVVDNGSIDNSVAEAKQAGAEVVIEPQAGYGRACWRGLQQLPSHIEWILFCDGDGSDDLSELSLFFTDKTTDFILGNRRATSQGRAAMTPVQNFGNGLATFLIHFGWGYRYYDLGPLRLIRRSALESIQMQDRGFGWTVEMQARAVELGLTIREIPVNYHRRQGGRSKISGTFSGSFKAGTIILTTLGKLYLKHQFKNENNEQFKVNIPLMTGLSSLLLILGSIWIIPHGDFREVGAVPQFWIGIIIMSLGFIFSWGIEHISRIWFWAIAILSRLLLLPMYPGDDVWRYLWEGYIQNLGFNPYLLPPNAPELIPYHTAWWSLINHLDHAAIYPPLTQLGFRILAAISPSVILFKLAFIGADLAICWLLSRRFGYAKTLLYAWNPLIIYSFAGGAHYDSLFILPLVAGCLIYGYKKWSFSSVLIGISIAIKWMSLPLLGLLAGLQLPRFKSAVMVLFLGSLPFIFSAISFCSTSGCPVIPISSSFVNNGRSAEFFPFLLHLVWQPETQTNSIYLIPLTLAIIGGMWYFKNQKYKLTSCLSSPSENFLYLSEFYLISLLIFSPIIHAWYFTWLVPFAVVSRNLGTRLVSISAFVYFILQHRKALGDLSWYLTLNERLFMWLPFVFGCLWMVFKPHLFKQNTSIQSKSSQSNLTSTQNHE</sequence>
<dbReference type="Pfam" id="PF00535">
    <property type="entry name" value="Glycos_transf_2"/>
    <property type="match status" value="1"/>
</dbReference>